<evidence type="ECO:0000313" key="4">
    <source>
        <dbReference type="RefSeq" id="XP_039138029.1"/>
    </source>
</evidence>
<dbReference type="PANTHER" id="PTHR37610:SF97">
    <property type="entry name" value="RETROTRANSPOSON GAG DOMAIN-CONTAINING PROTEIN"/>
    <property type="match status" value="1"/>
</dbReference>
<protein>
    <submittedName>
        <fullName evidence="4">Uncharacterized protein LOC120275490</fullName>
    </submittedName>
</protein>
<proteinExistence type="predicted"/>
<dbReference type="InterPro" id="IPR005162">
    <property type="entry name" value="Retrotrans_gag_dom"/>
</dbReference>
<evidence type="ECO:0000259" key="2">
    <source>
        <dbReference type="Pfam" id="PF14244"/>
    </source>
</evidence>
<dbReference type="PANTHER" id="PTHR37610">
    <property type="entry name" value="CCHC-TYPE DOMAIN-CONTAINING PROTEIN"/>
    <property type="match status" value="1"/>
</dbReference>
<gene>
    <name evidence="4" type="primary">LOC120275490</name>
</gene>
<dbReference type="AlphaFoldDB" id="A0AB40CIF7"/>
<evidence type="ECO:0000259" key="1">
    <source>
        <dbReference type="Pfam" id="PF03732"/>
    </source>
</evidence>
<dbReference type="GeneID" id="120275490"/>
<evidence type="ECO:0000313" key="3">
    <source>
        <dbReference type="Proteomes" id="UP001515500"/>
    </source>
</evidence>
<dbReference type="Pfam" id="PF14244">
    <property type="entry name" value="Retrotran_gag_3"/>
    <property type="match status" value="1"/>
</dbReference>
<feature type="domain" description="Retrotransposon gag" evidence="1">
    <location>
        <begin position="86"/>
        <end position="190"/>
    </location>
</feature>
<reference evidence="4" key="1">
    <citation type="submission" date="2025-08" db="UniProtKB">
        <authorList>
            <consortium name="RefSeq"/>
        </authorList>
    </citation>
    <scope>IDENTIFICATION</scope>
</reference>
<dbReference type="InterPro" id="IPR029472">
    <property type="entry name" value="Copia-like_N"/>
</dbReference>
<name>A0AB40CIF7_DIOCR</name>
<dbReference type="RefSeq" id="XP_039138029.1">
    <property type="nucleotide sequence ID" value="XM_039282095.1"/>
</dbReference>
<dbReference type="Proteomes" id="UP001515500">
    <property type="component" value="Chromosome 2"/>
</dbReference>
<organism evidence="3 4">
    <name type="scientific">Dioscorea cayennensis subsp. rotundata</name>
    <name type="common">White Guinea yam</name>
    <name type="synonym">Dioscorea rotundata</name>
    <dbReference type="NCBI Taxonomy" id="55577"/>
    <lineage>
        <taxon>Eukaryota</taxon>
        <taxon>Viridiplantae</taxon>
        <taxon>Streptophyta</taxon>
        <taxon>Embryophyta</taxon>
        <taxon>Tracheophyta</taxon>
        <taxon>Spermatophyta</taxon>
        <taxon>Magnoliopsida</taxon>
        <taxon>Liliopsida</taxon>
        <taxon>Dioscoreales</taxon>
        <taxon>Dioscoreaceae</taxon>
        <taxon>Dioscorea</taxon>
    </lineage>
</organism>
<dbReference type="Pfam" id="PF03732">
    <property type="entry name" value="Retrotrans_gag"/>
    <property type="match status" value="1"/>
</dbReference>
<sequence length="212" mass="23583">MTSGISNSEPSSSLLHSDPYAIHHSDNPTAILVQPLLTRDNHASWSRAMTLALRAKSKFGFVDGSLSKPTDAVLIDNWGRCNDLVSSWILNSVSPEIRPSILYAETASQIWNDLNERFSQSNAPKIYQLKHSISSLKQEGMTVSFYFTQLKSLWDELSDDPSVTPCICGNAKSVLDQQHQDRAMEFLQGLHGNYSVVQRPDSTHGTVPRPIQ</sequence>
<accession>A0AB40CIF7</accession>
<keyword evidence="3" id="KW-1185">Reference proteome</keyword>
<feature type="domain" description="Retrotransposon Copia-like N-terminal" evidence="2">
    <location>
        <begin position="23"/>
        <end position="70"/>
    </location>
</feature>